<reference evidence="4" key="1">
    <citation type="submission" date="2023-09" db="UniProtKB">
        <authorList>
            <consortium name="Ensembl"/>
        </authorList>
    </citation>
    <scope>IDENTIFICATION</scope>
</reference>
<comment type="subcellular location">
    <subcellularLocation>
        <location evidence="1">Nucleus</location>
    </subcellularLocation>
</comment>
<evidence type="ECO:0000256" key="2">
    <source>
        <dbReference type="ARBA" id="ARBA00023242"/>
    </source>
</evidence>
<dbReference type="PANTHER" id="PTHR23348:SF16">
    <property type="entry name" value="LEUCINE RICH REPEAT FAMILY PROTEIN"/>
    <property type="match status" value="1"/>
</dbReference>
<evidence type="ECO:0000256" key="3">
    <source>
        <dbReference type="SAM" id="MobiDB-lite"/>
    </source>
</evidence>
<dbReference type="Ensembl" id="ENSSPAT00000023801.1">
    <property type="protein sequence ID" value="ENSSPAP00000023422.1"/>
    <property type="gene ID" value="ENSSPAG00000017663.1"/>
</dbReference>
<keyword evidence="2" id="KW-0539">Nucleus</keyword>
<dbReference type="STRING" id="144197.ENSSPAP00000023422"/>
<dbReference type="GO" id="GO:0005634">
    <property type="term" value="C:nucleus"/>
    <property type="evidence" value="ECO:0007669"/>
    <property type="project" value="UniProtKB-SubCell"/>
</dbReference>
<dbReference type="GeneTree" id="ENSGT00940000165073"/>
<accession>A0A3B5BCD3</accession>
<name>A0A3B5BCD3_9TELE</name>
<sequence>MSRKTTAKGIKAPKAVFTGHHEEIQAETVQLSIDVDSVKEAVSKLPGFKLPKVDTSGVPIPEEITVIDANAQRISVKTPTKVVDSKVKHEAHFTQFDITASPEISKTTVKLPKITPADFTSEKLLVAAKVDIKKPQKEHKTKTKQSDKDIKTEECKRDIVIPGKESAPKVSILAQESGKTQVPEAIQLEYESAATKESDKKSKKGKITMPSFGIGKPDIRIPDFGIDLPKQIISEKKGDAVKEEKTTVLQEEKISESETRKGNRQTGGFVCDVKMPEIDGIEYIDSAEGSPARTDGGIRLTGFDINLEAKPNADISFPEIRHDVKDVEAEQTVKLPKFGAITSDIRANISDGDKNVIIDGAKKKTLEGEGKGYKFKVPNLGISMPKVKGPKVDLSLSKKDTEAKAEIKLPEAHQTDVSLGNELDGQGSKFKMPKFGIQMPKIKGPEFDLSLSKRDADVKLPEAKVHLPAAPETDVTLGRIDVSIPEQKIEVQKTELEIKSREIEGEIDGQGSKFKMPKLGISMPKVKGPEFDVSLSKKDVDITLPEAKGKLPDVELKDSSAKIEIRAPEIEVGEKDAGESPSKFKMPAFKMPKFGASAPRISADVSSKIKDTEISETQLKSPGKGVAVDITTPNTDIVGPSLDVKATAAELDGKGSKFKMPKFGISLPKVKGPEIDFSSTKKDTDVALSKATAEVHLPIEPGVQVEVKAPEIALHKDVEQSPSKFKMPSFKLPKFEAGTPNVSVEMPDMDRDVKIDGVSVNIPEERSSVNIVAPSIDVEGPSLDIKTIGAEHEGKGSKFKMPHLGFSMPKVKGPKIDLSLSKKHTDITLPEAEADVKLPEVDLGEVHVSSPDAKMKVPEAKVEVKLPEAPKIAAEVEAPEYEAEIDKQSGKFKMPKFGMKILSKKAVDGKLSEVTGDVKLPEVNLGEVDVSIPEMTLEVEKPKLEMQTEGQVDGQGGKFNIPKFGIKVPKIKGPEIDFSLSKKDTDVQFGMSMLKVKGPEFHLGHAKKDVDVTTPEVKADINLPDVELEAPSTKVEIKAPDIEVMGKDTEGSSSAFKMPNLSIVLPNVKGPDINWSLPKKETHITLPETEAEVRFPESSKLDVSLGTAEVLIPEATVEVQKPEVQIKTLQTDVELEGQGGKFKMPKFGITMPKVKGPEIDLNVKHKEAPDIECELDGQGSKFKMPKFGIKMPKVKGPEFDASMSKKDANAEVQLPEAPQTDVTLGSIDVSIPEARIEVKKPELEIKPPHAEGELDGQGSKFKMPSFGVSLPKVKGHEFDFSLSKTDVDVTLPEAKAEVSIPGADIKEPSAKVDYKAAEIEAQLGEVRGSPSKFKLPTFKFPKFGVTTPSVGAEVPDTEKEIKIDGADMHISVPNTDVDVPEVKAEVQMPDAGVKEPLSGIEAEVGVEVDAKQKKRRFSLPKFSFSKPSIKAPEVDVSCQDVNVAIPEGKVEVKGGKVDMKPPECELEVDEQESKFKVPNFGITMPKLTGPEIDLSLAKKDVDVTLPEAKAEVQLPDVKLDKPSSKIRTVNLNWGNKRQ</sequence>
<feature type="region of interest" description="Disordered" evidence="3">
    <location>
        <begin position="135"/>
        <end position="156"/>
    </location>
</feature>
<evidence type="ECO:0000256" key="1">
    <source>
        <dbReference type="ARBA" id="ARBA00004123"/>
    </source>
</evidence>
<dbReference type="GO" id="GO:0005737">
    <property type="term" value="C:cytoplasm"/>
    <property type="evidence" value="ECO:0007669"/>
    <property type="project" value="TreeGrafter"/>
</dbReference>
<proteinExistence type="predicted"/>
<evidence type="ECO:0000313" key="4">
    <source>
        <dbReference type="Ensembl" id="ENSSPAP00000023422.1"/>
    </source>
</evidence>
<dbReference type="InterPro" id="IPR052082">
    <property type="entry name" value="Myelin_sheath_structural"/>
</dbReference>
<feature type="compositionally biased region" description="Basic and acidic residues" evidence="3">
    <location>
        <begin position="144"/>
        <end position="156"/>
    </location>
</feature>
<protein>
    <submittedName>
        <fullName evidence="4">Uncharacterized protein</fullName>
    </submittedName>
</protein>
<organism evidence="4">
    <name type="scientific">Stegastes partitus</name>
    <name type="common">bicolor damselfish</name>
    <dbReference type="NCBI Taxonomy" id="144197"/>
    <lineage>
        <taxon>Eukaryota</taxon>
        <taxon>Metazoa</taxon>
        <taxon>Chordata</taxon>
        <taxon>Craniata</taxon>
        <taxon>Vertebrata</taxon>
        <taxon>Euteleostomi</taxon>
        <taxon>Actinopterygii</taxon>
        <taxon>Neopterygii</taxon>
        <taxon>Teleostei</taxon>
        <taxon>Neoteleostei</taxon>
        <taxon>Acanthomorphata</taxon>
        <taxon>Ovalentaria</taxon>
        <taxon>Pomacentridae</taxon>
        <taxon>Stegastes</taxon>
    </lineage>
</organism>
<dbReference type="GO" id="GO:0043484">
    <property type="term" value="P:regulation of RNA splicing"/>
    <property type="evidence" value="ECO:0007669"/>
    <property type="project" value="TreeGrafter"/>
</dbReference>
<dbReference type="PANTHER" id="PTHR23348">
    <property type="entry name" value="PERIAXIN/AHNAK"/>
    <property type="match status" value="1"/>
</dbReference>